<organism evidence="2 3">
    <name type="scientific">Candidatus Venteria ishoeyi</name>
    <dbReference type="NCBI Taxonomy" id="1899563"/>
    <lineage>
        <taxon>Bacteria</taxon>
        <taxon>Pseudomonadati</taxon>
        <taxon>Pseudomonadota</taxon>
        <taxon>Gammaproteobacteria</taxon>
        <taxon>Thiotrichales</taxon>
        <taxon>Thiotrichaceae</taxon>
        <taxon>Venteria</taxon>
    </lineage>
</organism>
<dbReference type="Proteomes" id="UP000236724">
    <property type="component" value="Unassembled WGS sequence"/>
</dbReference>
<keyword evidence="3" id="KW-1185">Reference proteome</keyword>
<dbReference type="AlphaFoldDB" id="A0A1H6F687"/>
<proteinExistence type="predicted"/>
<protein>
    <recommendedName>
        <fullName evidence="4">Auto-transporter adhesin head GIN domain-containing protein</fullName>
    </recommendedName>
</protein>
<reference evidence="2 3" key="1">
    <citation type="submission" date="2016-10" db="EMBL/GenBank/DDBJ databases">
        <authorList>
            <person name="de Groot N.N."/>
        </authorList>
    </citation>
    <scope>NUCLEOTIDE SEQUENCE [LARGE SCALE GENOMIC DNA]</scope>
    <source>
        <strain evidence="2">MBHS1</strain>
    </source>
</reference>
<keyword evidence="1" id="KW-0732">Signal</keyword>
<dbReference type="EMBL" id="FMSV02000127">
    <property type="protein sequence ID" value="SEH04891.1"/>
    <property type="molecule type" value="Genomic_DNA"/>
</dbReference>
<evidence type="ECO:0008006" key="4">
    <source>
        <dbReference type="Google" id="ProtNLM"/>
    </source>
</evidence>
<evidence type="ECO:0000313" key="3">
    <source>
        <dbReference type="Proteomes" id="UP000236724"/>
    </source>
</evidence>
<accession>A0A1H6F687</accession>
<evidence type="ECO:0000256" key="1">
    <source>
        <dbReference type="SAM" id="SignalP"/>
    </source>
</evidence>
<dbReference type="RefSeq" id="WP_103918906.1">
    <property type="nucleotide sequence ID" value="NZ_FMSV02000127.1"/>
</dbReference>
<feature type="signal peptide" evidence="1">
    <location>
        <begin position="1"/>
        <end position="24"/>
    </location>
</feature>
<feature type="chain" id="PRO_5014919165" description="Auto-transporter adhesin head GIN domain-containing protein" evidence="1">
    <location>
        <begin position="25"/>
        <end position="204"/>
    </location>
</feature>
<sequence>MKIKNYILTLILCASYLNGVQVLAAPPIDELINQGMQSLQNKAANLDPSTRQINKLKGNLRKKSEQRFIRKQKLGGATIVHGFVKSRGNVRGTNKATGAQLDIDAKPGESVHGNVTLIHHGNVTATGRQNATASGAEVNLNGARAGSLNIKSRVYGNISANAAGSGKVTAKASGLSVRGAKNTIMRQNIDHHGRGDITASGTAR</sequence>
<gene>
    <name evidence="2" type="ORF">MBHS_00743</name>
</gene>
<name>A0A1H6F687_9GAMM</name>
<evidence type="ECO:0000313" key="2">
    <source>
        <dbReference type="EMBL" id="SEH04891.1"/>
    </source>
</evidence>